<evidence type="ECO:0000256" key="2">
    <source>
        <dbReference type="ARBA" id="ARBA00022884"/>
    </source>
</evidence>
<dbReference type="InterPro" id="IPR035979">
    <property type="entry name" value="RBD_domain_sf"/>
</dbReference>
<evidence type="ECO:0000256" key="1">
    <source>
        <dbReference type="ARBA" id="ARBA00022664"/>
    </source>
</evidence>
<keyword evidence="2" id="KW-0694">RNA-binding</keyword>
<evidence type="ECO:0000313" key="6">
    <source>
        <dbReference type="Proteomes" id="UP000031516"/>
    </source>
</evidence>
<dbReference type="InterPro" id="IPR012677">
    <property type="entry name" value="Nucleotide-bd_a/b_plait_sf"/>
</dbReference>
<comment type="caution">
    <text evidence="5">The sequence shown here is derived from an EMBL/GenBank/DDBJ whole genome shotgun (WGS) entry which is preliminary data.</text>
</comment>
<keyword evidence="1" id="KW-0507">mRNA processing</keyword>
<name>A0A0A8LBS7_9SACH</name>
<dbReference type="CDD" id="cd12232">
    <property type="entry name" value="RRM3_U2AF65"/>
    <property type="match status" value="1"/>
</dbReference>
<dbReference type="SUPFAM" id="SSF54928">
    <property type="entry name" value="RNA-binding domain, RBD"/>
    <property type="match status" value="1"/>
</dbReference>
<sequence length="609" mass="69103">MAGDDYMAALRSKILAEVGGKGTATPPQNTNNDQKPTPRASEHKEQEQKRSNSAIKNSTSPKEENVSTDNKNKRGLEYGTNREIQRDSPNLLRKGSDNNPNKEISKSSIASDPRRGPSHIDYSNQRRQDSRRGPSMPVDQSTSRFENLPRYTSRDRQIRFKKNDNETSNFNQGYNGGGGFQSNNGNDSRGNRFNNRDREFYSNNSFDSRNNNFRTNSNVSRNESETGSARGNVERSRNVPHNGRGRYEQSRSRFGSKPADRYRTANSNSSSGWQSQNSFSNENTNARTVVPSYEAILKTLTNIRLNRIVTVTPMIPGFEDHITVASTIKHFVENVDYGMETENEVTSVKIAKNRIIVEFNKESLVTVILTCQKFLESEVNSQFIWSRPHGYINDIGNEEPILSQSVLSLLKLGPECEDEESTKQWLVDEQIKYDWLQLIKYKNTAAEGHIWVNALLYIPKSEEQKRLPMTIKPNQTATIQNFKSITYENFPAMVNLKQKKPSKVICVLNSVDPMDLKNEKFVTEIKEAMMNSTPVKNCGEVESVQIPLPNPDYRNDMNHINSSIGKVFIKFKDVAGAEQAMLKLPGSQFCQRTIICSYYSEADFDMGIL</sequence>
<feature type="compositionally biased region" description="Low complexity" evidence="4">
    <location>
        <begin position="201"/>
        <end position="221"/>
    </location>
</feature>
<feature type="compositionally biased region" description="Basic and acidic residues" evidence="4">
    <location>
        <begin position="61"/>
        <end position="76"/>
    </location>
</feature>
<dbReference type="GO" id="GO:0006397">
    <property type="term" value="P:mRNA processing"/>
    <property type="evidence" value="ECO:0007669"/>
    <property type="project" value="UniProtKB-KW"/>
</dbReference>
<feature type="compositionally biased region" description="Low complexity" evidence="4">
    <location>
        <begin position="266"/>
        <end position="281"/>
    </location>
</feature>
<feature type="compositionally biased region" description="Polar residues" evidence="4">
    <location>
        <begin position="25"/>
        <end position="35"/>
    </location>
</feature>
<accession>A0A0A8LBS7</accession>
<organism evidence="5 6">
    <name type="scientific">Kluyveromyces dobzhanskii CBS 2104</name>
    <dbReference type="NCBI Taxonomy" id="1427455"/>
    <lineage>
        <taxon>Eukaryota</taxon>
        <taxon>Fungi</taxon>
        <taxon>Dikarya</taxon>
        <taxon>Ascomycota</taxon>
        <taxon>Saccharomycotina</taxon>
        <taxon>Saccharomycetes</taxon>
        <taxon>Saccharomycetales</taxon>
        <taxon>Saccharomycetaceae</taxon>
        <taxon>Kluyveromyces</taxon>
    </lineage>
</organism>
<dbReference type="Gene3D" id="3.30.70.330">
    <property type="match status" value="1"/>
</dbReference>
<feature type="compositionally biased region" description="Basic and acidic residues" evidence="4">
    <location>
        <begin position="40"/>
        <end position="50"/>
    </location>
</feature>
<evidence type="ECO:0000313" key="5">
    <source>
        <dbReference type="EMBL" id="CDO96543.1"/>
    </source>
</evidence>
<dbReference type="GO" id="GO:0003723">
    <property type="term" value="F:RNA binding"/>
    <property type="evidence" value="ECO:0007669"/>
    <property type="project" value="UniProtKB-KW"/>
</dbReference>
<keyword evidence="6" id="KW-1185">Reference proteome</keyword>
<gene>
    <name evidence="5" type="ORF">KLDO_g4741</name>
</gene>
<reference evidence="5 6" key="1">
    <citation type="submission" date="2014-03" db="EMBL/GenBank/DDBJ databases">
        <title>The genome of Kluyveromyces dobzhanskii.</title>
        <authorList>
            <person name="Nystedt B."/>
            <person name="Astrom S."/>
        </authorList>
    </citation>
    <scope>NUCLEOTIDE SEQUENCE [LARGE SCALE GENOMIC DNA]</scope>
    <source>
        <strain evidence="5 6">CBS 2104</strain>
    </source>
</reference>
<dbReference type="EMBL" id="CCBQ010000047">
    <property type="protein sequence ID" value="CDO96543.1"/>
    <property type="molecule type" value="Genomic_DNA"/>
</dbReference>
<evidence type="ECO:0000256" key="4">
    <source>
        <dbReference type="SAM" id="MobiDB-lite"/>
    </source>
</evidence>
<dbReference type="AlphaFoldDB" id="A0A0A8LBS7"/>
<dbReference type="OrthoDB" id="10266058at2759"/>
<feature type="compositionally biased region" description="Polar residues" evidence="4">
    <location>
        <begin position="51"/>
        <end position="60"/>
    </location>
</feature>
<dbReference type="GO" id="GO:0008380">
    <property type="term" value="P:RNA splicing"/>
    <property type="evidence" value="ECO:0007669"/>
    <property type="project" value="UniProtKB-KW"/>
</dbReference>
<evidence type="ECO:0000256" key="3">
    <source>
        <dbReference type="ARBA" id="ARBA00023187"/>
    </source>
</evidence>
<keyword evidence="3" id="KW-0508">mRNA splicing</keyword>
<feature type="compositionally biased region" description="Basic and acidic residues" evidence="4">
    <location>
        <begin position="152"/>
        <end position="165"/>
    </location>
</feature>
<proteinExistence type="predicted"/>
<dbReference type="Proteomes" id="UP000031516">
    <property type="component" value="Unassembled WGS sequence"/>
</dbReference>
<dbReference type="PANTHER" id="PTHR23139">
    <property type="entry name" value="RNA-BINDING PROTEIN"/>
    <property type="match status" value="1"/>
</dbReference>
<feature type="compositionally biased region" description="Polar residues" evidence="4">
    <location>
        <begin position="97"/>
        <end position="110"/>
    </location>
</feature>
<feature type="region of interest" description="Disordered" evidence="4">
    <location>
        <begin position="17"/>
        <end position="282"/>
    </location>
</feature>
<protein>
    <submittedName>
        <fullName evidence="5">WGS project CCBQ000000000 data, contig 00058</fullName>
    </submittedName>
</protein>